<evidence type="ECO:0000313" key="2">
    <source>
        <dbReference type="EMBL" id="KXS96849.1"/>
    </source>
</evidence>
<sequence>MPPPTGNDYLTHEIYHSKQRIPQNVMRDNISYNDIQISECQIAELKLGSLHIRDFGASNIRIGKLAIDHMWVDNGDEEAHRTGTIDYNASIRDGLGPAYDDDISVASEEGFKSQISPDFRPRQSIQIAEAQALESQLRAERAAKRSERSRAEHLANDQASHTPPTLYDSQEQAYAESVFDLNTTAQPDVDVGLSRPRPGLISAMLAAEARANDAAEQLDQEQGGLESSGHPPNFLVTQDGIVLPRLPATAEPEVTKTPIRLPSEHRLAQQSHAEPEPPKSPTVFPAIAIPQISKPVLHPHPGPPQSLGVFSPIAAAHPPEPVLHPQSDRQNNRDVQFLPLTEHVGSNWQNRPELSVELQEIEARMRKNGILGRAVFLPRDISEDVRDPGGRYPDREGGVLTQMARFDPVFDAAGRNLEEQVRMEGESAGRQYG</sequence>
<reference evidence="2 3" key="1">
    <citation type="submission" date="2015-07" db="EMBL/GenBank/DDBJ databases">
        <title>Comparative genomics of the Sigatoka disease complex on banana suggests a link between parallel evolutionary changes in Pseudocercospora fijiensis and Pseudocercospora eumusae and increased virulence on the banana host.</title>
        <authorList>
            <person name="Chang T.-C."/>
            <person name="Salvucci A."/>
            <person name="Crous P.W."/>
            <person name="Stergiopoulos I."/>
        </authorList>
    </citation>
    <scope>NUCLEOTIDE SEQUENCE [LARGE SCALE GENOMIC DNA]</scope>
    <source>
        <strain evidence="2 3">CBS 114824</strain>
    </source>
</reference>
<keyword evidence="3" id="KW-1185">Reference proteome</keyword>
<accession>A0A139H3A9</accession>
<dbReference type="EMBL" id="LFZN01000161">
    <property type="protein sequence ID" value="KXS96849.1"/>
    <property type="molecule type" value="Genomic_DNA"/>
</dbReference>
<dbReference type="AlphaFoldDB" id="A0A139H3A9"/>
<comment type="caution">
    <text evidence="2">The sequence shown here is derived from an EMBL/GenBank/DDBJ whole genome shotgun (WGS) entry which is preliminary data.</text>
</comment>
<evidence type="ECO:0000313" key="3">
    <source>
        <dbReference type="Proteomes" id="UP000070133"/>
    </source>
</evidence>
<feature type="compositionally biased region" description="Basic and acidic residues" evidence="1">
    <location>
        <begin position="140"/>
        <end position="155"/>
    </location>
</feature>
<name>A0A139H3A9_9PEZI</name>
<gene>
    <name evidence="2" type="ORF">AC578_7402</name>
</gene>
<feature type="region of interest" description="Disordered" evidence="1">
    <location>
        <begin position="140"/>
        <end position="165"/>
    </location>
</feature>
<organism evidence="2 3">
    <name type="scientific">Pseudocercospora eumusae</name>
    <dbReference type="NCBI Taxonomy" id="321146"/>
    <lineage>
        <taxon>Eukaryota</taxon>
        <taxon>Fungi</taxon>
        <taxon>Dikarya</taxon>
        <taxon>Ascomycota</taxon>
        <taxon>Pezizomycotina</taxon>
        <taxon>Dothideomycetes</taxon>
        <taxon>Dothideomycetidae</taxon>
        <taxon>Mycosphaerellales</taxon>
        <taxon>Mycosphaerellaceae</taxon>
        <taxon>Pseudocercospora</taxon>
    </lineage>
</organism>
<dbReference type="Proteomes" id="UP000070133">
    <property type="component" value="Unassembled WGS sequence"/>
</dbReference>
<evidence type="ECO:0000256" key="1">
    <source>
        <dbReference type="SAM" id="MobiDB-lite"/>
    </source>
</evidence>
<proteinExistence type="predicted"/>
<protein>
    <submittedName>
        <fullName evidence="2">Uncharacterized protein</fullName>
    </submittedName>
</protein>
<dbReference type="OrthoDB" id="10361463at2759"/>